<dbReference type="PANTHER" id="PTHR33207">
    <property type="entry name" value="F-BOX DOMAIN CONTAINING PROTEIN-RELATED"/>
    <property type="match status" value="1"/>
</dbReference>
<accession>A0A5J9V3Z0</accession>
<proteinExistence type="predicted"/>
<evidence type="ECO:0000313" key="3">
    <source>
        <dbReference type="Proteomes" id="UP000324897"/>
    </source>
</evidence>
<sequence length="258" mass="28767">MHLWDCRNGRLLVEIPAWPDNAYAVRSLLNQVPDIPIPAPPAPSSFYGRCGCQHMFLLEDDGDVTSCFSLTFCISAPTVRALFSILQSGVWGDLQCAKTELEMAWLPLQLRDAKKVVVGRKVYMLTYKFILGLDLATNSFFTVEIPGGPGNNTLSRAKQSGLYLINAKGFELRVWLGDGTGQWVLKNTISVREACGHLNVPRWEMDDGYHHIWVVEAGDNAEFVFLQLMASEILCCMRLGNRIAERVDGGIIPPDYNS</sequence>
<name>A0A5J9V3Z0_9POAL</name>
<dbReference type="InterPro" id="IPR056594">
    <property type="entry name" value="AT5G49610-like_b-prop"/>
</dbReference>
<gene>
    <name evidence="2" type="ORF">EJB05_21828</name>
</gene>
<dbReference type="Pfam" id="PF23635">
    <property type="entry name" value="Beta-prop_AT5G49610-like"/>
    <property type="match status" value="1"/>
</dbReference>
<keyword evidence="3" id="KW-1185">Reference proteome</keyword>
<dbReference type="Gramene" id="TVU30218">
    <property type="protein sequence ID" value="TVU30218"/>
    <property type="gene ID" value="EJB05_21828"/>
</dbReference>
<feature type="domain" description="F-box protein AT5G49610-like beta-propeller" evidence="1">
    <location>
        <begin position="3"/>
        <end position="247"/>
    </location>
</feature>
<evidence type="ECO:0000259" key="1">
    <source>
        <dbReference type="Pfam" id="PF23635"/>
    </source>
</evidence>
<comment type="caution">
    <text evidence="2">The sequence shown here is derived from an EMBL/GenBank/DDBJ whole genome shotgun (WGS) entry which is preliminary data.</text>
</comment>
<feature type="non-terminal residue" evidence="2">
    <location>
        <position position="1"/>
    </location>
</feature>
<reference evidence="2 3" key="1">
    <citation type="journal article" date="2019" name="Sci. Rep.">
        <title>A high-quality genome of Eragrostis curvula grass provides insights into Poaceae evolution and supports new strategies to enhance forage quality.</title>
        <authorList>
            <person name="Carballo J."/>
            <person name="Santos B.A.C.M."/>
            <person name="Zappacosta D."/>
            <person name="Garbus I."/>
            <person name="Selva J.P."/>
            <person name="Gallo C.A."/>
            <person name="Diaz A."/>
            <person name="Albertini E."/>
            <person name="Caccamo M."/>
            <person name="Echenique V."/>
        </authorList>
    </citation>
    <scope>NUCLEOTIDE SEQUENCE [LARGE SCALE GENOMIC DNA]</scope>
    <source>
        <strain evidence="3">cv. Victoria</strain>
        <tissue evidence="2">Leaf</tissue>
    </source>
</reference>
<organism evidence="2 3">
    <name type="scientific">Eragrostis curvula</name>
    <name type="common">weeping love grass</name>
    <dbReference type="NCBI Taxonomy" id="38414"/>
    <lineage>
        <taxon>Eukaryota</taxon>
        <taxon>Viridiplantae</taxon>
        <taxon>Streptophyta</taxon>
        <taxon>Embryophyta</taxon>
        <taxon>Tracheophyta</taxon>
        <taxon>Spermatophyta</taxon>
        <taxon>Magnoliopsida</taxon>
        <taxon>Liliopsida</taxon>
        <taxon>Poales</taxon>
        <taxon>Poaceae</taxon>
        <taxon>PACMAD clade</taxon>
        <taxon>Chloridoideae</taxon>
        <taxon>Eragrostideae</taxon>
        <taxon>Eragrostidinae</taxon>
        <taxon>Eragrostis</taxon>
    </lineage>
</organism>
<protein>
    <recommendedName>
        <fullName evidence="1">F-box protein AT5G49610-like beta-propeller domain-containing protein</fullName>
    </recommendedName>
</protein>
<dbReference type="EMBL" id="RWGY01000011">
    <property type="protein sequence ID" value="TVU30218.1"/>
    <property type="molecule type" value="Genomic_DNA"/>
</dbReference>
<evidence type="ECO:0000313" key="2">
    <source>
        <dbReference type="EMBL" id="TVU30218.1"/>
    </source>
</evidence>
<dbReference type="Proteomes" id="UP000324897">
    <property type="component" value="Chromosome 1"/>
</dbReference>
<dbReference type="OrthoDB" id="10453142at2759"/>
<dbReference type="AlphaFoldDB" id="A0A5J9V3Z0"/>